<sequence length="50" mass="5688">MVDTIFATLNCSVGNTVGPIDLKFYYNLRITELYRMQKSCIRISGTVVEI</sequence>
<evidence type="ECO:0000313" key="2">
    <source>
        <dbReference type="Proteomes" id="UP001461498"/>
    </source>
</evidence>
<protein>
    <submittedName>
        <fullName evidence="1">Uncharacterized protein</fullName>
    </submittedName>
</protein>
<evidence type="ECO:0000313" key="1">
    <source>
        <dbReference type="EMBL" id="KAK9500032.1"/>
    </source>
</evidence>
<proteinExistence type="predicted"/>
<comment type="caution">
    <text evidence="1">The sequence shown here is derived from an EMBL/GenBank/DDBJ whole genome shotgun (WGS) entry which is preliminary data.</text>
</comment>
<gene>
    <name evidence="1" type="ORF">O3M35_001374</name>
</gene>
<accession>A0AAW1CNY5</accession>
<dbReference type="EMBL" id="JAPXFL010000010">
    <property type="protein sequence ID" value="KAK9500032.1"/>
    <property type="molecule type" value="Genomic_DNA"/>
</dbReference>
<reference evidence="1 2" key="1">
    <citation type="submission" date="2022-12" db="EMBL/GenBank/DDBJ databases">
        <title>Chromosome-level genome assembly of true bugs.</title>
        <authorList>
            <person name="Ma L."/>
            <person name="Li H."/>
        </authorList>
    </citation>
    <scope>NUCLEOTIDE SEQUENCE [LARGE SCALE GENOMIC DNA]</scope>
    <source>
        <strain evidence="1">Lab_2022b</strain>
    </source>
</reference>
<organism evidence="1 2">
    <name type="scientific">Rhynocoris fuscipes</name>
    <dbReference type="NCBI Taxonomy" id="488301"/>
    <lineage>
        <taxon>Eukaryota</taxon>
        <taxon>Metazoa</taxon>
        <taxon>Ecdysozoa</taxon>
        <taxon>Arthropoda</taxon>
        <taxon>Hexapoda</taxon>
        <taxon>Insecta</taxon>
        <taxon>Pterygota</taxon>
        <taxon>Neoptera</taxon>
        <taxon>Paraneoptera</taxon>
        <taxon>Hemiptera</taxon>
        <taxon>Heteroptera</taxon>
        <taxon>Panheteroptera</taxon>
        <taxon>Cimicomorpha</taxon>
        <taxon>Reduviidae</taxon>
        <taxon>Harpactorinae</taxon>
        <taxon>Harpactorini</taxon>
        <taxon>Rhynocoris</taxon>
    </lineage>
</organism>
<name>A0AAW1CNY5_9HEMI</name>
<keyword evidence="2" id="KW-1185">Reference proteome</keyword>
<dbReference type="Proteomes" id="UP001461498">
    <property type="component" value="Unassembled WGS sequence"/>
</dbReference>
<dbReference type="AlphaFoldDB" id="A0AAW1CNY5"/>